<accession>A0A858RBJ2</accession>
<dbReference type="PANTHER" id="PTHR37464:SF1">
    <property type="entry name" value="BLL2463 PROTEIN"/>
    <property type="match status" value="1"/>
</dbReference>
<gene>
    <name evidence="4" type="ORF">HHL09_00720</name>
</gene>
<dbReference type="Pfam" id="PF07584">
    <property type="entry name" value="BatA"/>
    <property type="match status" value="1"/>
</dbReference>
<feature type="transmembrane region" description="Helical" evidence="1">
    <location>
        <begin position="595"/>
        <end position="616"/>
    </location>
</feature>
<dbReference type="PANTHER" id="PTHR37464">
    <property type="entry name" value="BLL2463 PROTEIN"/>
    <property type="match status" value="1"/>
</dbReference>
<dbReference type="Proteomes" id="UP000501812">
    <property type="component" value="Chromosome"/>
</dbReference>
<dbReference type="KEGG" id="luo:HHL09_00720"/>
<sequence>MAFLAPFFLAGLAALALPVLLHLRKNRPKETVVFSSLMFFDDQPPITKRRSRLQDILLLILRCIALALLVLAFARPFFPAKEDTPAPPASAATHFILIDTSASMRGEPLENSLLAARGTIKELPDGDAIAIATFSDRLHILLDPARARSLAPGERKATALSLLDEAKADWQATHLDDAILSAVAAAGPEAPLQIHLFSDLQKGATLDRLRGESWPDALRIVLHPQAPQDGWTNAGVQMLPAEKQIRRVRVTNAAGSAKSSFTLEWSGNPAKTTITVAPGESAIFEAPEGVPNEGKVILAGDDHAFDNEAAWTTSALPVVKIWHPDPSEITDTTESSYFLHRAMQPTADYSVEVVNTPPAEAPALTITDGKAADIVALRKVIEEGGTALLALRDVASAKIIEELFDVKDAQATEAMVQDHARFGEIDLKSPVFAPFADPRYSDFSGIRIWKYRVLPAALTAPGTVLARYDSGDPAWISYPLGKGTLHVFTTTWRPADSQLALTTKFAPLLHSLIANAGQGRGVYFVGHNGIDTPGIHAEGERRIAIQLDPSESELTPLPEADLRALGLPLDEPVIAKTSAMTATLSSAEQESRQRIGWWLLVGAALFYLAETAWAALASRRANPATS</sequence>
<evidence type="ECO:0000259" key="3">
    <source>
        <dbReference type="Pfam" id="PF13519"/>
    </source>
</evidence>
<feature type="domain" description="Aerotolerance regulator N-terminal" evidence="2">
    <location>
        <begin position="1"/>
        <end position="76"/>
    </location>
</feature>
<evidence type="ECO:0000313" key="5">
    <source>
        <dbReference type="Proteomes" id="UP000501812"/>
    </source>
</evidence>
<keyword evidence="5" id="KW-1185">Reference proteome</keyword>
<dbReference type="InterPro" id="IPR002035">
    <property type="entry name" value="VWF_A"/>
</dbReference>
<keyword evidence="1" id="KW-0812">Transmembrane</keyword>
<dbReference type="RefSeq" id="WP_169452587.1">
    <property type="nucleotide sequence ID" value="NZ_CP051774.1"/>
</dbReference>
<dbReference type="InterPro" id="IPR024163">
    <property type="entry name" value="Aerotolerance_reg_N"/>
</dbReference>
<dbReference type="AlphaFoldDB" id="A0A858RBJ2"/>
<reference evidence="4 5" key="1">
    <citation type="submission" date="2020-04" db="EMBL/GenBank/DDBJ databases">
        <title>Luteolibacter sp. G-1-1-1 isolated from soil.</title>
        <authorList>
            <person name="Dahal R.H."/>
        </authorList>
    </citation>
    <scope>NUCLEOTIDE SEQUENCE [LARGE SCALE GENOMIC DNA]</scope>
    <source>
        <strain evidence="4 5">G-1-1-1</strain>
    </source>
</reference>
<dbReference type="NCBIfam" id="TIGR02226">
    <property type="entry name" value="two_anch"/>
    <property type="match status" value="1"/>
</dbReference>
<keyword evidence="1" id="KW-0472">Membrane</keyword>
<feature type="transmembrane region" description="Helical" evidence="1">
    <location>
        <begin position="6"/>
        <end position="23"/>
    </location>
</feature>
<organism evidence="4 5">
    <name type="scientific">Luteolibacter luteus</name>
    <dbReference type="NCBI Taxonomy" id="2728835"/>
    <lineage>
        <taxon>Bacteria</taxon>
        <taxon>Pseudomonadati</taxon>
        <taxon>Verrucomicrobiota</taxon>
        <taxon>Verrucomicrobiia</taxon>
        <taxon>Verrucomicrobiales</taxon>
        <taxon>Verrucomicrobiaceae</taxon>
        <taxon>Luteolibacter</taxon>
    </lineage>
</organism>
<evidence type="ECO:0000313" key="4">
    <source>
        <dbReference type="EMBL" id="QJE94366.1"/>
    </source>
</evidence>
<keyword evidence="1" id="KW-1133">Transmembrane helix</keyword>
<protein>
    <submittedName>
        <fullName evidence="4">VWA domain-containing protein</fullName>
    </submittedName>
</protein>
<dbReference type="SUPFAM" id="SSF53300">
    <property type="entry name" value="vWA-like"/>
    <property type="match status" value="1"/>
</dbReference>
<dbReference type="InterPro" id="IPR011933">
    <property type="entry name" value="Double_TM_dom"/>
</dbReference>
<dbReference type="Pfam" id="PF13519">
    <property type="entry name" value="VWA_2"/>
    <property type="match status" value="1"/>
</dbReference>
<dbReference type="EMBL" id="CP051774">
    <property type="protein sequence ID" value="QJE94366.1"/>
    <property type="molecule type" value="Genomic_DNA"/>
</dbReference>
<name>A0A858RBJ2_9BACT</name>
<feature type="domain" description="VWFA" evidence="3">
    <location>
        <begin position="96"/>
        <end position="199"/>
    </location>
</feature>
<proteinExistence type="predicted"/>
<evidence type="ECO:0000259" key="2">
    <source>
        <dbReference type="Pfam" id="PF07584"/>
    </source>
</evidence>
<dbReference type="Gene3D" id="3.40.50.410">
    <property type="entry name" value="von Willebrand factor, type A domain"/>
    <property type="match status" value="1"/>
</dbReference>
<dbReference type="InterPro" id="IPR036465">
    <property type="entry name" value="vWFA_dom_sf"/>
</dbReference>
<evidence type="ECO:0000256" key="1">
    <source>
        <dbReference type="SAM" id="Phobius"/>
    </source>
</evidence>
<feature type="transmembrane region" description="Helical" evidence="1">
    <location>
        <begin position="56"/>
        <end position="78"/>
    </location>
</feature>